<dbReference type="EMBL" id="CP017556">
    <property type="protein sequence ID" value="AOW04518.1"/>
    <property type="molecule type" value="Genomic_DNA"/>
</dbReference>
<evidence type="ECO:0000313" key="5">
    <source>
        <dbReference type="EMBL" id="AOW04518.1"/>
    </source>
</evidence>
<dbReference type="SUPFAM" id="SSF54928">
    <property type="entry name" value="RNA-binding domain, RBD"/>
    <property type="match status" value="1"/>
</dbReference>
<dbReference type="GeneID" id="2910276"/>
<dbReference type="GO" id="GO:0097157">
    <property type="term" value="F:pre-mRNA intronic binding"/>
    <property type="evidence" value="ECO:0007669"/>
    <property type="project" value="TreeGrafter"/>
</dbReference>
<evidence type="ECO:0000313" key="8">
    <source>
        <dbReference type="Proteomes" id="UP000256601"/>
    </source>
</evidence>
<dbReference type="Pfam" id="PF00076">
    <property type="entry name" value="RRM_1"/>
    <property type="match status" value="1"/>
</dbReference>
<evidence type="ECO:0000256" key="2">
    <source>
        <dbReference type="PROSITE-ProRule" id="PRU00176"/>
    </source>
</evidence>
<dbReference type="CDD" id="cd12246">
    <property type="entry name" value="RRM1_U1A_like"/>
    <property type="match status" value="1"/>
</dbReference>
<accession>A0A1H6Q540</accession>
<dbReference type="FunFam" id="3.30.70.330:FF:000039">
    <property type="entry name" value="U1 small nuclear ribonucleoprotein A"/>
    <property type="match status" value="1"/>
</dbReference>
<feature type="compositionally biased region" description="Basic and acidic residues" evidence="3">
    <location>
        <begin position="1"/>
        <end position="24"/>
    </location>
</feature>
<evidence type="ECO:0000313" key="7">
    <source>
        <dbReference type="Proteomes" id="UP000182444"/>
    </source>
</evidence>
<dbReference type="RefSeq" id="XP_503188.1">
    <property type="nucleotide sequence ID" value="XM_503188.1"/>
</dbReference>
<dbReference type="OMA" id="TYMEINA"/>
<dbReference type="InterPro" id="IPR045164">
    <property type="entry name" value="RBM41/RNPC3"/>
</dbReference>
<protein>
    <recommendedName>
        <fullName evidence="4">RRM domain-containing protein</fullName>
    </recommendedName>
</protein>
<dbReference type="OrthoDB" id="277802at2759"/>
<proteinExistence type="predicted"/>
<dbReference type="GO" id="GO:0005681">
    <property type="term" value="C:spliceosomal complex"/>
    <property type="evidence" value="ECO:0007669"/>
    <property type="project" value="EnsemblFungi"/>
</dbReference>
<dbReference type="GO" id="GO:0000398">
    <property type="term" value="P:mRNA splicing, via spliceosome"/>
    <property type="evidence" value="ECO:0007669"/>
    <property type="project" value="TreeGrafter"/>
</dbReference>
<dbReference type="Gene3D" id="3.30.70.330">
    <property type="match status" value="1"/>
</dbReference>
<dbReference type="KEGG" id="yli:2910276"/>
<feature type="region of interest" description="Disordered" evidence="3">
    <location>
        <begin position="1"/>
        <end position="32"/>
    </location>
</feature>
<dbReference type="GO" id="GO:0030626">
    <property type="term" value="F:U12 snRNA binding"/>
    <property type="evidence" value="ECO:0007669"/>
    <property type="project" value="TreeGrafter"/>
</dbReference>
<organism evidence="5 7">
    <name type="scientific">Yarrowia lipolytica</name>
    <name type="common">Candida lipolytica</name>
    <dbReference type="NCBI Taxonomy" id="4952"/>
    <lineage>
        <taxon>Eukaryota</taxon>
        <taxon>Fungi</taxon>
        <taxon>Dikarya</taxon>
        <taxon>Ascomycota</taxon>
        <taxon>Saccharomycotina</taxon>
        <taxon>Dipodascomycetes</taxon>
        <taxon>Dipodascales</taxon>
        <taxon>Dipodascales incertae sedis</taxon>
        <taxon>Yarrowia</taxon>
    </lineage>
</organism>
<dbReference type="InterPro" id="IPR012677">
    <property type="entry name" value="Nucleotide-bd_a/b_plait_sf"/>
</dbReference>
<dbReference type="AlphaFoldDB" id="A0A1H6Q540"/>
<evidence type="ECO:0000259" key="4">
    <source>
        <dbReference type="PROSITE" id="PS50102"/>
    </source>
</evidence>
<dbReference type="SMART" id="SM00360">
    <property type="entry name" value="RRM"/>
    <property type="match status" value="1"/>
</dbReference>
<dbReference type="PROSITE" id="PS50102">
    <property type="entry name" value="RRM"/>
    <property type="match status" value="1"/>
</dbReference>
<dbReference type="GO" id="GO:0005686">
    <property type="term" value="C:U2 snRNP"/>
    <property type="evidence" value="ECO:0007669"/>
    <property type="project" value="EnsemblFungi"/>
</dbReference>
<dbReference type="InterPro" id="IPR035979">
    <property type="entry name" value="RBD_domain_sf"/>
</dbReference>
<feature type="domain" description="RRM" evidence="4">
    <location>
        <begin position="31"/>
        <end position="110"/>
    </location>
</feature>
<dbReference type="InterPro" id="IPR000504">
    <property type="entry name" value="RRM_dom"/>
</dbReference>
<gene>
    <name evidence="6" type="ORF">B0I71DRAFT_137322</name>
    <name evidence="5" type="ORF">YALI1_D30230g</name>
</gene>
<dbReference type="eggNOG" id="KOG4206">
    <property type="taxonomic scope" value="Eukaryota"/>
</dbReference>
<dbReference type="Proteomes" id="UP000256601">
    <property type="component" value="Unassembled WGS sequence"/>
</dbReference>
<name>A0A1H6Q540_YARLL</name>
<dbReference type="VEuPathDB" id="FungiDB:YALI0_D23375g"/>
<dbReference type="Proteomes" id="UP000182444">
    <property type="component" value="Chromosome 1D"/>
</dbReference>
<reference evidence="6 8" key="2">
    <citation type="submission" date="2018-07" db="EMBL/GenBank/DDBJ databases">
        <title>Draft Genome Assemblies for Five Robust Yarrowia lipolytica Strains Exhibiting High Lipid Production and Pentose Sugar Utilization and Sugar Alcohol Secretion from Undetoxified Lignocellulosic Biomass Hydrolysates.</title>
        <authorList>
            <consortium name="DOE Joint Genome Institute"/>
            <person name="Walker C."/>
            <person name="Ryu S."/>
            <person name="Na H."/>
            <person name="Zane M."/>
            <person name="LaButti K."/>
            <person name="Lipzen A."/>
            <person name="Haridas S."/>
            <person name="Barry K."/>
            <person name="Grigoriev I.V."/>
            <person name="Quarterman J."/>
            <person name="Slininger P."/>
            <person name="Dien B."/>
            <person name="Trinh C.T."/>
        </authorList>
    </citation>
    <scope>NUCLEOTIDE SEQUENCE [LARGE SCALE GENOMIC DNA]</scope>
    <source>
        <strain evidence="6 8">YB392</strain>
    </source>
</reference>
<sequence>MGKTKRESALVESKRPAKKSKTDGDEPTPSPTLYVKNLTDKCTKSDLKRYLYMRFSSYGHILDIVAMKNERMRGQAHVVFNDIDASISALNGLQKSEFMGKEMVIEYARSKSHAIAKLDGSFTIPEPPAFEESVLPLAPFEDVTAE</sequence>
<reference evidence="5 7" key="1">
    <citation type="journal article" date="2016" name="PLoS ONE">
        <title>Sequence Assembly of Yarrowia lipolytica Strain W29/CLIB89 Shows Transposable Element Diversity.</title>
        <authorList>
            <person name="Magnan C."/>
            <person name="Yu J."/>
            <person name="Chang I."/>
            <person name="Jahn E."/>
            <person name="Kanomata Y."/>
            <person name="Wu J."/>
            <person name="Zeller M."/>
            <person name="Oakes M."/>
            <person name="Baldi P."/>
            <person name="Sandmeyer S."/>
        </authorList>
    </citation>
    <scope>NUCLEOTIDE SEQUENCE [LARGE SCALE GENOMIC DNA]</scope>
    <source>
        <strain evidence="5">CLIB89</strain>
        <strain evidence="7">CLIB89(W29)</strain>
    </source>
</reference>
<dbReference type="PANTHER" id="PTHR16105:SF0">
    <property type="entry name" value="RNA-BINDING REGION-CONTAINING PROTEIN 3"/>
    <property type="match status" value="1"/>
</dbReference>
<evidence type="ECO:0000256" key="1">
    <source>
        <dbReference type="ARBA" id="ARBA00022884"/>
    </source>
</evidence>
<keyword evidence="1 2" id="KW-0694">RNA-binding</keyword>
<evidence type="ECO:0000313" key="6">
    <source>
        <dbReference type="EMBL" id="RDW22589.1"/>
    </source>
</evidence>
<evidence type="ECO:0000256" key="3">
    <source>
        <dbReference type="SAM" id="MobiDB-lite"/>
    </source>
</evidence>
<dbReference type="EMBL" id="KZ859199">
    <property type="protein sequence ID" value="RDW22589.1"/>
    <property type="molecule type" value="Genomic_DNA"/>
</dbReference>
<dbReference type="VEuPathDB" id="FungiDB:YALI1_D30230g"/>
<dbReference type="PANTHER" id="PTHR16105">
    <property type="entry name" value="RNA-BINDING REGION-CONTAINING PROTEIN 3"/>
    <property type="match status" value="1"/>
</dbReference>